<dbReference type="AlphaFoldDB" id="A0AAD6GIB4"/>
<evidence type="ECO:0000256" key="11">
    <source>
        <dbReference type="ARBA" id="ARBA00023204"/>
    </source>
</evidence>
<dbReference type="Pfam" id="PF05970">
    <property type="entry name" value="PIF1"/>
    <property type="match status" value="1"/>
</dbReference>
<dbReference type="PANTHER" id="PTHR47642">
    <property type="entry name" value="ATP-DEPENDENT DNA HELICASE"/>
    <property type="match status" value="1"/>
</dbReference>
<keyword evidence="12 15" id="KW-0413">Isomerase</keyword>
<evidence type="ECO:0000256" key="15">
    <source>
        <dbReference type="HAMAP-Rule" id="MF_03176"/>
    </source>
</evidence>
<evidence type="ECO:0000256" key="16">
    <source>
        <dbReference type="SAM" id="MobiDB-lite"/>
    </source>
</evidence>
<dbReference type="FunFam" id="3.40.50.300:FF:001226">
    <property type="entry name" value="ATP-dependent DNA helicase PIF1"/>
    <property type="match status" value="1"/>
</dbReference>
<dbReference type="GO" id="GO:0005524">
    <property type="term" value="F:ATP binding"/>
    <property type="evidence" value="ECO:0007669"/>
    <property type="project" value="UniProtKB-UniRule"/>
</dbReference>
<evidence type="ECO:0000256" key="10">
    <source>
        <dbReference type="ARBA" id="ARBA00023172"/>
    </source>
</evidence>
<dbReference type="InterPro" id="IPR010285">
    <property type="entry name" value="DNA_helicase_pif1-like_DEAD"/>
</dbReference>
<feature type="binding site" evidence="15">
    <location>
        <begin position="301"/>
        <end position="308"/>
    </location>
    <ligand>
        <name>ATP</name>
        <dbReference type="ChEBI" id="CHEBI:30616"/>
    </ligand>
</feature>
<evidence type="ECO:0000256" key="14">
    <source>
        <dbReference type="ARBA" id="ARBA00048954"/>
    </source>
</evidence>
<feature type="compositionally biased region" description="Polar residues" evidence="16">
    <location>
        <begin position="57"/>
        <end position="75"/>
    </location>
</feature>
<evidence type="ECO:0000313" key="19">
    <source>
        <dbReference type="Proteomes" id="UP001220324"/>
    </source>
</evidence>
<dbReference type="GO" id="GO:0043139">
    <property type="term" value="F:5'-3' DNA helicase activity"/>
    <property type="evidence" value="ECO:0007669"/>
    <property type="project" value="UniProtKB-UniRule"/>
</dbReference>
<dbReference type="GO" id="GO:0005730">
    <property type="term" value="C:nucleolus"/>
    <property type="evidence" value="ECO:0007669"/>
    <property type="project" value="UniProtKB-SubCell"/>
</dbReference>
<dbReference type="GO" id="GO:0016787">
    <property type="term" value="F:hydrolase activity"/>
    <property type="evidence" value="ECO:0007669"/>
    <property type="project" value="UniProtKB-KW"/>
</dbReference>
<feature type="DNA-binding region" evidence="15">
    <location>
        <begin position="701"/>
        <end position="720"/>
    </location>
</feature>
<comment type="cofactor">
    <cofactor evidence="1 15">
        <name>Mg(2+)</name>
        <dbReference type="ChEBI" id="CHEBI:18420"/>
    </cofactor>
</comment>
<dbReference type="InterPro" id="IPR048293">
    <property type="entry name" value="PIF1_RRM3_pfh1"/>
</dbReference>
<comment type="subcellular location">
    <subcellularLocation>
        <location evidence="2">Nucleus</location>
        <location evidence="2">Nucleolus</location>
    </subcellularLocation>
    <subcellularLocation>
        <location evidence="15">Nucleus</location>
    </subcellularLocation>
    <subcellularLocation>
        <location evidence="15">Mitochondrion</location>
    </subcellularLocation>
</comment>
<dbReference type="GO" id="GO:0006310">
    <property type="term" value="P:DNA recombination"/>
    <property type="evidence" value="ECO:0007669"/>
    <property type="project" value="UniProtKB-UniRule"/>
</dbReference>
<dbReference type="GO" id="GO:0003697">
    <property type="term" value="F:single-stranded DNA binding"/>
    <property type="evidence" value="ECO:0007669"/>
    <property type="project" value="UniProtKB-ARBA"/>
</dbReference>
<dbReference type="InterPro" id="IPR003593">
    <property type="entry name" value="AAA+_ATPase"/>
</dbReference>
<dbReference type="GO" id="GO:0006281">
    <property type="term" value="P:DNA repair"/>
    <property type="evidence" value="ECO:0007669"/>
    <property type="project" value="UniProtKB-UniRule"/>
</dbReference>
<gene>
    <name evidence="15" type="primary">PIF1</name>
    <name evidence="18" type="ORF">N7494_004064</name>
</gene>
<comment type="function">
    <text evidence="15">DNA-dependent ATPase and 5'-3' DNA helicase required for the maintenance of both mitochondrial and nuclear genome stability.</text>
</comment>
<evidence type="ECO:0000256" key="6">
    <source>
        <dbReference type="ARBA" id="ARBA00022806"/>
    </source>
</evidence>
<dbReference type="GO" id="GO:0000723">
    <property type="term" value="P:telomere maintenance"/>
    <property type="evidence" value="ECO:0007669"/>
    <property type="project" value="InterPro"/>
</dbReference>
<dbReference type="InterPro" id="IPR049163">
    <property type="entry name" value="Pif1-like_2B_dom"/>
</dbReference>
<keyword evidence="19" id="KW-1185">Reference proteome</keyword>
<keyword evidence="6 15" id="KW-0347">Helicase</keyword>
<keyword evidence="11 15" id="KW-0234">DNA repair</keyword>
<dbReference type="Proteomes" id="UP001220324">
    <property type="component" value="Unassembled WGS sequence"/>
</dbReference>
<dbReference type="HAMAP" id="MF_03176">
    <property type="entry name" value="PIF1"/>
    <property type="match status" value="1"/>
</dbReference>
<dbReference type="CDD" id="cd18037">
    <property type="entry name" value="DEXSc_Pif1_like"/>
    <property type="match status" value="1"/>
</dbReference>
<dbReference type="EC" id="5.6.2.3" evidence="15"/>
<keyword evidence="7 15" id="KW-0067">ATP-binding</keyword>
<dbReference type="EMBL" id="JAQIZZ010000003">
    <property type="protein sequence ID" value="KAJ5546479.1"/>
    <property type="molecule type" value="Genomic_DNA"/>
</dbReference>
<evidence type="ECO:0000256" key="12">
    <source>
        <dbReference type="ARBA" id="ARBA00023235"/>
    </source>
</evidence>
<dbReference type="Pfam" id="PF21530">
    <property type="entry name" value="Pif1_2B_dom"/>
    <property type="match status" value="1"/>
</dbReference>
<dbReference type="SMART" id="SM00382">
    <property type="entry name" value="AAA"/>
    <property type="match status" value="1"/>
</dbReference>
<comment type="catalytic activity">
    <reaction evidence="14 15">
        <text>ATP + H2O = ADP + phosphate + H(+)</text>
        <dbReference type="Rhea" id="RHEA:13065"/>
        <dbReference type="ChEBI" id="CHEBI:15377"/>
        <dbReference type="ChEBI" id="CHEBI:15378"/>
        <dbReference type="ChEBI" id="CHEBI:30616"/>
        <dbReference type="ChEBI" id="CHEBI:43474"/>
        <dbReference type="ChEBI" id="CHEBI:456216"/>
        <dbReference type="EC" id="5.6.2.3"/>
    </reaction>
</comment>
<feature type="compositionally biased region" description="Low complexity" evidence="16">
    <location>
        <begin position="181"/>
        <end position="200"/>
    </location>
</feature>
<proteinExistence type="inferred from homology"/>
<protein>
    <recommendedName>
        <fullName evidence="15">ATP-dependent DNA helicase PIF1</fullName>
        <ecNumber evidence="15">5.6.2.3</ecNumber>
    </recommendedName>
    <alternativeName>
        <fullName evidence="15">DNA 5'-3' helicase PIF1</fullName>
    </alternativeName>
    <alternativeName>
        <fullName evidence="15">DNA repair and recombination helicase PIF1</fullName>
    </alternativeName>
</protein>
<evidence type="ECO:0000256" key="4">
    <source>
        <dbReference type="ARBA" id="ARBA00022763"/>
    </source>
</evidence>
<reference evidence="18 19" key="1">
    <citation type="journal article" date="2023" name="IMA Fungus">
        <title>Comparative genomic study of the Penicillium genus elucidates a diverse pangenome and 15 lateral gene transfer events.</title>
        <authorList>
            <person name="Petersen C."/>
            <person name="Sorensen T."/>
            <person name="Nielsen M.R."/>
            <person name="Sondergaard T.E."/>
            <person name="Sorensen J.L."/>
            <person name="Fitzpatrick D.A."/>
            <person name="Frisvad J.C."/>
            <person name="Nielsen K.L."/>
        </authorList>
    </citation>
    <scope>NUCLEOTIDE SEQUENCE [LARGE SCALE GENOMIC DNA]</scope>
    <source>
        <strain evidence="18 19">IBT 35679</strain>
    </source>
</reference>
<keyword evidence="4 15" id="KW-0227">DNA damage</keyword>
<accession>A0AAD6GIB4</accession>
<dbReference type="SUPFAM" id="SSF52540">
    <property type="entry name" value="P-loop containing nucleoside triphosphate hydrolases"/>
    <property type="match status" value="2"/>
</dbReference>
<feature type="domain" description="AAA+ ATPase" evidence="17">
    <location>
        <begin position="293"/>
        <end position="470"/>
    </location>
</feature>
<evidence type="ECO:0000313" key="18">
    <source>
        <dbReference type="EMBL" id="KAJ5546479.1"/>
    </source>
</evidence>
<evidence type="ECO:0000256" key="9">
    <source>
        <dbReference type="ARBA" id="ARBA00023128"/>
    </source>
</evidence>
<keyword evidence="10 15" id="KW-0233">DNA recombination</keyword>
<comment type="caution">
    <text evidence="18">The sequence shown here is derived from an EMBL/GenBank/DDBJ whole genome shotgun (WGS) entry which is preliminary data.</text>
</comment>
<comment type="subunit">
    <text evidence="15">Monomer.</text>
</comment>
<evidence type="ECO:0000256" key="13">
    <source>
        <dbReference type="ARBA" id="ARBA00023242"/>
    </source>
</evidence>
<feature type="region of interest" description="Disordered" evidence="16">
    <location>
        <begin position="53"/>
        <end position="86"/>
    </location>
</feature>
<feature type="compositionally biased region" description="Polar residues" evidence="16">
    <location>
        <begin position="148"/>
        <end position="158"/>
    </location>
</feature>
<sequence length="768" mass="85051">MHAVRARPRSTHIIRTFSANCAPRFPGPLKVPAYSSARPASEESAMFKKAVNDHPGGTTSKPVQSSLLRTNSAVQSKAPPLPPPSAGIKRKIEMANGGGSTLGSLHSTVYFDENDFDDDLDLDDLDDPFPITAPTTKFSRPDPVTYPKIQSASTTTVDSKLLPDVTYPDLPPTSQDPAPPSSSVQIPWSSSPPSHFQPPSKVRPLPWLQAGRREPSHETKNSLITPKRTKPTDIWNKSASAIKEEQKELRREYKKTQKETMQDLAAENSQSNKSLAIFLSDEQNSVLEAVVERGKSIFFTGSAGTGKSVLMREIIKKLRTKYKREPDRVAVTASTGLAACNIGGVTVHSFAGIGLGKEAVPELVKKIKKNQKARARWLRTKVLIVDEVSMVDGDLFDKLEEIARLIRNNGRPFGGIQLVVTEKGQVAKFSFSAATWNTTIQHTILLTHVFRQRDPEFAAMLNEMRLGKISPATIDAFRKLSRPLNFHDELDATELFPTRQEVENANTARMNRLSGEMMTFTCVDSGTIKDEKWRDNLLANCMAPPVIKLKKGAQVMLIKNMEDTLVNGSIGRVVAFMDEASFDYYRTNEDEFHPAGENIGDEEDSAARARKKLKAMAHKEGGPAVITRKWPLVCFAQPDGTERHLLCQPEAWKIELPNGEVQAQRVQVPLILAWALSIHKAQGQTLQRVKVDLGRVFEKGQAYVALSRATSQAGLQVTRFDPRKVMVHHKVVEFYDNLVSISSVLGPKAKKASTSKPAEEFDDDCFEV</sequence>
<dbReference type="GO" id="GO:0005739">
    <property type="term" value="C:mitochondrion"/>
    <property type="evidence" value="ECO:0007669"/>
    <property type="project" value="UniProtKB-SubCell"/>
</dbReference>
<dbReference type="PANTHER" id="PTHR47642:SF5">
    <property type="entry name" value="ATP-DEPENDENT DNA HELICASE"/>
    <property type="match status" value="1"/>
</dbReference>
<evidence type="ECO:0000256" key="2">
    <source>
        <dbReference type="ARBA" id="ARBA00004604"/>
    </source>
</evidence>
<evidence type="ECO:0000256" key="5">
    <source>
        <dbReference type="ARBA" id="ARBA00022801"/>
    </source>
</evidence>
<dbReference type="InterPro" id="IPR051055">
    <property type="entry name" value="PIF1_helicase"/>
</dbReference>
<keyword evidence="13 15" id="KW-0539">Nucleus</keyword>
<keyword evidence="5 15" id="KW-0378">Hydrolase</keyword>
<keyword evidence="9 15" id="KW-0496">Mitochondrion</keyword>
<feature type="compositionally biased region" description="Basic and acidic residues" evidence="16">
    <location>
        <begin position="211"/>
        <end position="220"/>
    </location>
</feature>
<organism evidence="18 19">
    <name type="scientific">Penicillium frequentans</name>
    <dbReference type="NCBI Taxonomy" id="3151616"/>
    <lineage>
        <taxon>Eukaryota</taxon>
        <taxon>Fungi</taxon>
        <taxon>Dikarya</taxon>
        <taxon>Ascomycota</taxon>
        <taxon>Pezizomycotina</taxon>
        <taxon>Eurotiomycetes</taxon>
        <taxon>Eurotiomycetidae</taxon>
        <taxon>Eurotiales</taxon>
        <taxon>Aspergillaceae</taxon>
        <taxon>Penicillium</taxon>
    </lineage>
</organism>
<keyword evidence="8 15" id="KW-0238">DNA-binding</keyword>
<evidence type="ECO:0000256" key="8">
    <source>
        <dbReference type="ARBA" id="ARBA00023125"/>
    </source>
</evidence>
<dbReference type="CDD" id="cd18809">
    <property type="entry name" value="SF1_C_RecD"/>
    <property type="match status" value="1"/>
</dbReference>
<dbReference type="InterPro" id="IPR027417">
    <property type="entry name" value="P-loop_NTPase"/>
</dbReference>
<comment type="similarity">
    <text evidence="15">Belongs to the helicase family. PIF1 subfamily.</text>
</comment>
<evidence type="ECO:0000256" key="1">
    <source>
        <dbReference type="ARBA" id="ARBA00001946"/>
    </source>
</evidence>
<name>A0AAD6GIB4_9EURO</name>
<evidence type="ECO:0000256" key="3">
    <source>
        <dbReference type="ARBA" id="ARBA00022741"/>
    </source>
</evidence>
<feature type="region of interest" description="Disordered" evidence="16">
    <location>
        <begin position="133"/>
        <end position="231"/>
    </location>
</feature>
<keyword evidence="3 15" id="KW-0547">Nucleotide-binding</keyword>
<evidence type="ECO:0000259" key="17">
    <source>
        <dbReference type="SMART" id="SM00382"/>
    </source>
</evidence>
<evidence type="ECO:0000256" key="7">
    <source>
        <dbReference type="ARBA" id="ARBA00022840"/>
    </source>
</evidence>
<dbReference type="Gene3D" id="3.40.50.300">
    <property type="entry name" value="P-loop containing nucleotide triphosphate hydrolases"/>
    <property type="match status" value="1"/>
</dbReference>